<dbReference type="STRING" id="1193502.SHALO_2482"/>
<dbReference type="SUPFAM" id="SSF56524">
    <property type="entry name" value="Oxidoreductase molybdopterin-binding domain"/>
    <property type="match status" value="1"/>
</dbReference>
<dbReference type="GO" id="GO:0043546">
    <property type="term" value="F:molybdopterin cofactor binding"/>
    <property type="evidence" value="ECO:0007669"/>
    <property type="project" value="TreeGrafter"/>
</dbReference>
<keyword evidence="9" id="KW-1185">Reference proteome</keyword>
<keyword evidence="4" id="KW-0560">Oxidoreductase</keyword>
<evidence type="ECO:0000313" key="9">
    <source>
        <dbReference type="Proteomes" id="UP000094609"/>
    </source>
</evidence>
<dbReference type="GO" id="GO:0008482">
    <property type="term" value="F:sulfite oxidase activity"/>
    <property type="evidence" value="ECO:0007669"/>
    <property type="project" value="TreeGrafter"/>
</dbReference>
<keyword evidence="5" id="KW-0732">Signal</keyword>
<dbReference type="PRINTS" id="PR00407">
    <property type="entry name" value="EUMOPTERIN"/>
</dbReference>
<evidence type="ECO:0000256" key="1">
    <source>
        <dbReference type="ARBA" id="ARBA00001924"/>
    </source>
</evidence>
<proteinExistence type="predicted"/>
<evidence type="ECO:0000256" key="4">
    <source>
        <dbReference type="ARBA" id="ARBA00023002"/>
    </source>
</evidence>
<dbReference type="InterPro" id="IPR008335">
    <property type="entry name" value="Mopterin_OxRdtase_euk"/>
</dbReference>
<dbReference type="InterPro" id="IPR006311">
    <property type="entry name" value="TAT_signal"/>
</dbReference>
<dbReference type="GO" id="GO:0030151">
    <property type="term" value="F:molybdenum ion binding"/>
    <property type="evidence" value="ECO:0007669"/>
    <property type="project" value="InterPro"/>
</dbReference>
<reference evidence="9" key="1">
    <citation type="submission" date="2016-08" db="EMBL/GenBank/DDBJ databases">
        <title>Complete genome sequence of the organohalide-respiring Epsilonproteobacterium Sulfurospirillum halorespirans.</title>
        <authorList>
            <person name="Goris T."/>
            <person name="Zimmermann J."/>
            <person name="Schenz B."/>
            <person name="Lemos M."/>
            <person name="Hackermueller J."/>
            <person name="Diekert G."/>
        </authorList>
    </citation>
    <scope>NUCLEOTIDE SEQUENCE [LARGE SCALE GENOMIC DNA]</scope>
    <source>
        <strain>DSM 13726</strain>
        <strain evidence="9">PCE-M2</strain>
    </source>
</reference>
<dbReference type="Proteomes" id="UP000094609">
    <property type="component" value="Chromosome"/>
</dbReference>
<dbReference type="NCBIfam" id="TIGR04555">
    <property type="entry name" value="sulfite_DH_soxC"/>
    <property type="match status" value="1"/>
</dbReference>
<keyword evidence="2" id="KW-0500">Molybdenum</keyword>
<dbReference type="InterPro" id="IPR030835">
    <property type="entry name" value="Sulfite_DH_SoxC"/>
</dbReference>
<dbReference type="PROSITE" id="PS51318">
    <property type="entry name" value="TAT"/>
    <property type="match status" value="1"/>
</dbReference>
<dbReference type="PANTHER" id="PTHR19372:SF7">
    <property type="entry name" value="SULFITE OXIDASE, MITOCHONDRIAL"/>
    <property type="match status" value="1"/>
</dbReference>
<organism evidence="8 9">
    <name type="scientific">Sulfurospirillum halorespirans DSM 13726</name>
    <dbReference type="NCBI Taxonomy" id="1193502"/>
    <lineage>
        <taxon>Bacteria</taxon>
        <taxon>Pseudomonadati</taxon>
        <taxon>Campylobacterota</taxon>
        <taxon>Epsilonproteobacteria</taxon>
        <taxon>Campylobacterales</taxon>
        <taxon>Sulfurospirillaceae</taxon>
        <taxon>Sulfurospirillum</taxon>
    </lineage>
</organism>
<dbReference type="SUPFAM" id="SSF81296">
    <property type="entry name" value="E set domains"/>
    <property type="match status" value="1"/>
</dbReference>
<protein>
    <submittedName>
        <fullName evidence="8">Molybdopterin-binding sulfur dehydrogenase SoxC</fullName>
    </submittedName>
</protein>
<evidence type="ECO:0000313" key="8">
    <source>
        <dbReference type="EMBL" id="AOO66241.1"/>
    </source>
</evidence>
<dbReference type="Gene3D" id="2.60.40.650">
    <property type="match status" value="1"/>
</dbReference>
<dbReference type="FunFam" id="3.90.420.10:FF:000006">
    <property type="entry name" value="Sulfur dehydrogenase subunit SoxC"/>
    <property type="match status" value="1"/>
</dbReference>
<dbReference type="InterPro" id="IPR005066">
    <property type="entry name" value="MoCF_OxRdtse_dimer"/>
</dbReference>
<evidence type="ECO:0000256" key="3">
    <source>
        <dbReference type="ARBA" id="ARBA00022723"/>
    </source>
</evidence>
<feature type="chain" id="PRO_5009099555" evidence="5">
    <location>
        <begin position="37"/>
        <end position="431"/>
    </location>
</feature>
<feature type="domain" description="Moybdenum cofactor oxidoreductase dimerisation" evidence="7">
    <location>
        <begin position="298"/>
        <end position="414"/>
    </location>
</feature>
<feature type="domain" description="Oxidoreductase molybdopterin-binding" evidence="6">
    <location>
        <begin position="114"/>
        <end position="273"/>
    </location>
</feature>
<dbReference type="InterPro" id="IPR000572">
    <property type="entry name" value="OxRdtase_Mopterin-bd_dom"/>
</dbReference>
<evidence type="ECO:0000259" key="6">
    <source>
        <dbReference type="Pfam" id="PF00174"/>
    </source>
</evidence>
<evidence type="ECO:0000259" key="7">
    <source>
        <dbReference type="Pfam" id="PF03404"/>
    </source>
</evidence>
<dbReference type="GO" id="GO:0020037">
    <property type="term" value="F:heme binding"/>
    <property type="evidence" value="ECO:0007669"/>
    <property type="project" value="TreeGrafter"/>
</dbReference>
<evidence type="ECO:0000256" key="5">
    <source>
        <dbReference type="SAM" id="SignalP"/>
    </source>
</evidence>
<keyword evidence="3" id="KW-0479">Metal-binding</keyword>
<dbReference type="PATRIC" id="fig|1193502.14.peg.2515"/>
<dbReference type="GO" id="GO:0006790">
    <property type="term" value="P:sulfur compound metabolic process"/>
    <property type="evidence" value="ECO:0007669"/>
    <property type="project" value="TreeGrafter"/>
</dbReference>
<dbReference type="EMBL" id="CP017111">
    <property type="protein sequence ID" value="AOO66241.1"/>
    <property type="molecule type" value="Genomic_DNA"/>
</dbReference>
<feature type="signal peptide" evidence="5">
    <location>
        <begin position="1"/>
        <end position="36"/>
    </location>
</feature>
<dbReference type="InterPro" id="IPR014756">
    <property type="entry name" value="Ig_E-set"/>
</dbReference>
<dbReference type="PANTHER" id="PTHR19372">
    <property type="entry name" value="SULFITE REDUCTASE"/>
    <property type="match status" value="1"/>
</dbReference>
<sequence length="431" mass="48650">MDSFKEESSRRNFLKKSFLYSAAALATVGSATQLHAEYPINPNNLPPNNPDWGLKWGRDNNSDPYGMPSRFEKHVVRREVPWLTADRKASVSFTPWQDLKGIIVPNGLHFTRCHGGVIDINPKEYRLLIHGLVDREVVLTLEDIKRYPSISVIHSFECAANNGMEFRGPGMDSLQVTHGMLACSEWTGVPLKTILEDIGLKPEAKWMFPEGSDPAGVGRSIPIEKVLDDAMLVYAQNGEALRPEQGYPIRLFLPGWEGVMQVKWLKRLEFDTKSWMVREESTKYTMLLKDGHALMYNWVFEANSVITSPCPERNWVGQKKGPIMVEGIAWSGKGTIKYVDISTDGGKTWKEAKFTSIQLPKAVTRFALKIEWDGKPMMLQSRATDDTGFTQPVATQINAARGKEAVYHRNAIQTWEVKSNGEVHNVHIYEA</sequence>
<name>A0A1D7TML6_9BACT</name>
<evidence type="ECO:0000256" key="2">
    <source>
        <dbReference type="ARBA" id="ARBA00022505"/>
    </source>
</evidence>
<dbReference type="KEGG" id="shal:SHALO_2482"/>
<comment type="cofactor">
    <cofactor evidence="1">
        <name>Mo-molybdopterin</name>
        <dbReference type="ChEBI" id="CHEBI:71302"/>
    </cofactor>
</comment>
<dbReference type="InterPro" id="IPR036374">
    <property type="entry name" value="OxRdtase_Mopterin-bd_sf"/>
</dbReference>
<dbReference type="Pfam" id="PF03404">
    <property type="entry name" value="Mo-co_dimer"/>
    <property type="match status" value="1"/>
</dbReference>
<accession>A0A1D7TML6</accession>
<dbReference type="AlphaFoldDB" id="A0A1D7TML6"/>
<dbReference type="Pfam" id="PF00174">
    <property type="entry name" value="Oxidored_molyb"/>
    <property type="match status" value="1"/>
</dbReference>
<dbReference type="Gene3D" id="3.90.420.10">
    <property type="entry name" value="Oxidoreductase, molybdopterin-binding domain"/>
    <property type="match status" value="1"/>
</dbReference>
<gene>
    <name evidence="8" type="ORF">SHALO_2482</name>
</gene>